<comment type="caution">
    <text evidence="1">The sequence shown here is derived from an EMBL/GenBank/DDBJ whole genome shotgun (WGS) entry which is preliminary data.</text>
</comment>
<proteinExistence type="predicted"/>
<name>X0Z545_9ZZZZ</name>
<accession>X0Z545</accession>
<evidence type="ECO:0000313" key="1">
    <source>
        <dbReference type="EMBL" id="GAG55533.1"/>
    </source>
</evidence>
<sequence>MEELIKEVEQILNQFFIECRGNRLNQFAWVTLVKTILDTIRNHKPIKSEVIKDVKK</sequence>
<gene>
    <name evidence="1" type="ORF">S01H4_13508</name>
</gene>
<organism evidence="1">
    <name type="scientific">marine sediment metagenome</name>
    <dbReference type="NCBI Taxonomy" id="412755"/>
    <lineage>
        <taxon>unclassified sequences</taxon>
        <taxon>metagenomes</taxon>
        <taxon>ecological metagenomes</taxon>
    </lineage>
</organism>
<dbReference type="AlphaFoldDB" id="X0Z545"/>
<dbReference type="EMBL" id="BART01005949">
    <property type="protein sequence ID" value="GAG55533.1"/>
    <property type="molecule type" value="Genomic_DNA"/>
</dbReference>
<protein>
    <submittedName>
        <fullName evidence="1">Uncharacterized protein</fullName>
    </submittedName>
</protein>
<reference evidence="1" key="1">
    <citation type="journal article" date="2014" name="Front. Microbiol.">
        <title>High frequency of phylogenetically diverse reductive dehalogenase-homologous genes in deep subseafloor sedimentary metagenomes.</title>
        <authorList>
            <person name="Kawai M."/>
            <person name="Futagami T."/>
            <person name="Toyoda A."/>
            <person name="Takaki Y."/>
            <person name="Nishi S."/>
            <person name="Hori S."/>
            <person name="Arai W."/>
            <person name="Tsubouchi T."/>
            <person name="Morono Y."/>
            <person name="Uchiyama I."/>
            <person name="Ito T."/>
            <person name="Fujiyama A."/>
            <person name="Inagaki F."/>
            <person name="Takami H."/>
        </authorList>
    </citation>
    <scope>NUCLEOTIDE SEQUENCE</scope>
    <source>
        <strain evidence="1">Expedition CK06-06</strain>
    </source>
</reference>